<gene>
    <name evidence="1" type="ORF">Adt_18307</name>
</gene>
<comment type="caution">
    <text evidence="1">The sequence shown here is derived from an EMBL/GenBank/DDBJ whole genome shotgun (WGS) entry which is preliminary data.</text>
</comment>
<evidence type="ECO:0008006" key="3">
    <source>
        <dbReference type="Google" id="ProtNLM"/>
    </source>
</evidence>
<keyword evidence="2" id="KW-1185">Reference proteome</keyword>
<accession>A0ABD1TJ13</accession>
<protein>
    <recommendedName>
        <fullName evidence="3">PiggyBac transposable element-derived protein domain-containing protein</fullName>
    </recommendedName>
</protein>
<evidence type="ECO:0000313" key="1">
    <source>
        <dbReference type="EMBL" id="KAL2512707.1"/>
    </source>
</evidence>
<dbReference type="EMBL" id="JBFOLK010000005">
    <property type="protein sequence ID" value="KAL2512707.1"/>
    <property type="molecule type" value="Genomic_DNA"/>
</dbReference>
<organism evidence="1 2">
    <name type="scientific">Abeliophyllum distichum</name>
    <dbReference type="NCBI Taxonomy" id="126358"/>
    <lineage>
        <taxon>Eukaryota</taxon>
        <taxon>Viridiplantae</taxon>
        <taxon>Streptophyta</taxon>
        <taxon>Embryophyta</taxon>
        <taxon>Tracheophyta</taxon>
        <taxon>Spermatophyta</taxon>
        <taxon>Magnoliopsida</taxon>
        <taxon>eudicotyledons</taxon>
        <taxon>Gunneridae</taxon>
        <taxon>Pentapetalae</taxon>
        <taxon>asterids</taxon>
        <taxon>lamiids</taxon>
        <taxon>Lamiales</taxon>
        <taxon>Oleaceae</taxon>
        <taxon>Forsythieae</taxon>
        <taxon>Abeliophyllum</taxon>
    </lineage>
</organism>
<name>A0ABD1TJ13_9LAMI</name>
<evidence type="ECO:0000313" key="2">
    <source>
        <dbReference type="Proteomes" id="UP001604336"/>
    </source>
</evidence>
<dbReference type="Proteomes" id="UP001604336">
    <property type="component" value="Unassembled WGS sequence"/>
</dbReference>
<dbReference type="AlphaFoldDB" id="A0ABD1TJ13"/>
<reference evidence="2" key="1">
    <citation type="submission" date="2024-07" db="EMBL/GenBank/DDBJ databases">
        <title>Two chromosome-level genome assemblies of Korean endemic species Abeliophyllum distichum and Forsythia ovata (Oleaceae).</title>
        <authorList>
            <person name="Jang H."/>
        </authorList>
    </citation>
    <scope>NUCLEOTIDE SEQUENCE [LARGE SCALE GENOMIC DNA]</scope>
</reference>
<proteinExistence type="predicted"/>
<sequence>MAYNRSDDDFSGLNDIPIPEDIIDQFGGGTDPIDLEDVHDDVDTQTTIGSSTKRKVTKQKAKCWDHFELVLTVNISRNTLRRDTIVRYNTKKETIINGINNYNGVVSFTSDLWTSCN</sequence>